<feature type="transmembrane region" description="Helical" evidence="9">
    <location>
        <begin position="389"/>
        <end position="409"/>
    </location>
</feature>
<evidence type="ECO:0000313" key="13">
    <source>
        <dbReference type="Proteomes" id="UP000199352"/>
    </source>
</evidence>
<keyword evidence="8" id="KW-0902">Two-component regulatory system</keyword>
<dbReference type="InterPro" id="IPR050482">
    <property type="entry name" value="Sensor_HK_TwoCompSys"/>
</dbReference>
<feature type="transmembrane region" description="Helical" evidence="9">
    <location>
        <begin position="103"/>
        <end position="123"/>
    </location>
</feature>
<evidence type="ECO:0000256" key="10">
    <source>
        <dbReference type="SAM" id="SignalP"/>
    </source>
</evidence>
<keyword evidence="13" id="KW-1185">Reference proteome</keyword>
<dbReference type="STRING" id="402600.SAMN05216188_12227"/>
<feature type="transmembrane region" description="Helical" evidence="9">
    <location>
        <begin position="55"/>
        <end position="72"/>
    </location>
</feature>
<protein>
    <recommendedName>
        <fullName evidence="2">histidine kinase</fullName>
        <ecNumber evidence="2">2.7.13.3</ecNumber>
    </recommendedName>
</protein>
<dbReference type="Proteomes" id="UP000199352">
    <property type="component" value="Unassembled WGS sequence"/>
</dbReference>
<proteinExistence type="predicted"/>
<keyword evidence="7" id="KW-0067">ATP-binding</keyword>
<gene>
    <name evidence="12" type="ORF">SAMN05216188_12227</name>
</gene>
<evidence type="ECO:0000256" key="5">
    <source>
        <dbReference type="ARBA" id="ARBA00022741"/>
    </source>
</evidence>
<name>A0A1H9UNI3_9PSEU</name>
<dbReference type="GO" id="GO:0016020">
    <property type="term" value="C:membrane"/>
    <property type="evidence" value="ECO:0007669"/>
    <property type="project" value="InterPro"/>
</dbReference>
<evidence type="ECO:0000256" key="1">
    <source>
        <dbReference type="ARBA" id="ARBA00000085"/>
    </source>
</evidence>
<evidence type="ECO:0000256" key="4">
    <source>
        <dbReference type="ARBA" id="ARBA00022679"/>
    </source>
</evidence>
<dbReference type="EC" id="2.7.13.3" evidence="2"/>
<dbReference type="OrthoDB" id="227596at2"/>
<evidence type="ECO:0000256" key="7">
    <source>
        <dbReference type="ARBA" id="ARBA00022840"/>
    </source>
</evidence>
<dbReference type="Pfam" id="PF07730">
    <property type="entry name" value="HisKA_3"/>
    <property type="match status" value="1"/>
</dbReference>
<evidence type="ECO:0000256" key="2">
    <source>
        <dbReference type="ARBA" id="ARBA00012438"/>
    </source>
</evidence>
<dbReference type="Gene3D" id="3.30.565.10">
    <property type="entry name" value="Histidine kinase-like ATPase, C-terminal domain"/>
    <property type="match status" value="1"/>
</dbReference>
<dbReference type="CDD" id="cd16917">
    <property type="entry name" value="HATPase_UhpB-NarQ-NarX-like"/>
    <property type="match status" value="1"/>
</dbReference>
<evidence type="ECO:0000313" key="12">
    <source>
        <dbReference type="EMBL" id="SES10754.1"/>
    </source>
</evidence>
<keyword evidence="5" id="KW-0547">Nucleotide-binding</keyword>
<feature type="transmembrane region" description="Helical" evidence="9">
    <location>
        <begin position="33"/>
        <end position="50"/>
    </location>
</feature>
<keyword evidence="3" id="KW-0597">Phosphoprotein</keyword>
<dbReference type="PANTHER" id="PTHR24421">
    <property type="entry name" value="NITRATE/NITRITE SENSOR PROTEIN NARX-RELATED"/>
    <property type="match status" value="1"/>
</dbReference>
<feature type="domain" description="Signal transduction histidine kinase subgroup 3 dimerisation and phosphoacceptor" evidence="11">
    <location>
        <begin position="179"/>
        <end position="242"/>
    </location>
</feature>
<dbReference type="GO" id="GO:0046983">
    <property type="term" value="F:protein dimerization activity"/>
    <property type="evidence" value="ECO:0007669"/>
    <property type="project" value="InterPro"/>
</dbReference>
<keyword evidence="9" id="KW-0812">Transmembrane</keyword>
<evidence type="ECO:0000256" key="3">
    <source>
        <dbReference type="ARBA" id="ARBA00022553"/>
    </source>
</evidence>
<dbReference type="InterPro" id="IPR036890">
    <property type="entry name" value="HATPase_C_sf"/>
</dbReference>
<dbReference type="Gene3D" id="1.20.5.1930">
    <property type="match status" value="1"/>
</dbReference>
<evidence type="ECO:0000259" key="11">
    <source>
        <dbReference type="Pfam" id="PF07730"/>
    </source>
</evidence>
<keyword evidence="9" id="KW-0472">Membrane</keyword>
<accession>A0A1H9UNI3</accession>
<dbReference type="GO" id="GO:0005524">
    <property type="term" value="F:ATP binding"/>
    <property type="evidence" value="ECO:0007669"/>
    <property type="project" value="UniProtKB-KW"/>
</dbReference>
<keyword evidence="6 12" id="KW-0418">Kinase</keyword>
<keyword evidence="10" id="KW-0732">Signal</keyword>
<keyword evidence="4" id="KW-0808">Transferase</keyword>
<dbReference type="AlphaFoldDB" id="A0A1H9UNI3"/>
<feature type="chain" id="PRO_5038902649" description="histidine kinase" evidence="10">
    <location>
        <begin position="22"/>
        <end position="493"/>
    </location>
</feature>
<organism evidence="12 13">
    <name type="scientific">Lentzea xinjiangensis</name>
    <dbReference type="NCBI Taxonomy" id="402600"/>
    <lineage>
        <taxon>Bacteria</taxon>
        <taxon>Bacillati</taxon>
        <taxon>Actinomycetota</taxon>
        <taxon>Actinomycetes</taxon>
        <taxon>Pseudonocardiales</taxon>
        <taxon>Pseudonocardiaceae</taxon>
        <taxon>Lentzea</taxon>
    </lineage>
</organism>
<evidence type="ECO:0000256" key="9">
    <source>
        <dbReference type="SAM" id="Phobius"/>
    </source>
</evidence>
<dbReference type="InterPro" id="IPR011712">
    <property type="entry name" value="Sig_transdc_His_kin_sub3_dim/P"/>
</dbReference>
<evidence type="ECO:0000256" key="8">
    <source>
        <dbReference type="ARBA" id="ARBA00023012"/>
    </source>
</evidence>
<feature type="transmembrane region" description="Helical" evidence="9">
    <location>
        <begin position="78"/>
        <end position="96"/>
    </location>
</feature>
<keyword evidence="9" id="KW-1133">Transmembrane helix</keyword>
<feature type="signal peptide" evidence="10">
    <location>
        <begin position="1"/>
        <end position="21"/>
    </location>
</feature>
<dbReference type="PANTHER" id="PTHR24421:SF10">
    <property type="entry name" value="NITRATE_NITRITE SENSOR PROTEIN NARQ"/>
    <property type="match status" value="1"/>
</dbReference>
<dbReference type="EMBL" id="FOFR01000022">
    <property type="protein sequence ID" value="SES10754.1"/>
    <property type="molecule type" value="Genomic_DNA"/>
</dbReference>
<reference evidence="13" key="1">
    <citation type="submission" date="2016-10" db="EMBL/GenBank/DDBJ databases">
        <authorList>
            <person name="Varghese N."/>
            <person name="Submissions S."/>
        </authorList>
    </citation>
    <scope>NUCLEOTIDE SEQUENCE [LARGE SCALE GENOMIC DNA]</scope>
    <source>
        <strain evidence="13">CGMCC 4.3525</strain>
    </source>
</reference>
<feature type="transmembrane region" description="Helical" evidence="9">
    <location>
        <begin position="129"/>
        <end position="147"/>
    </location>
</feature>
<sequence length="493" mass="52705">MMGAVWVRLILWLCAAVPAVAAAASSRPGRLAVWEVVLYLALLAGAFVVVRRRPAVALGLVLGAWLVCYLLRVQFDSAVGVVALAPALAITSFLAGRHAQDPRATAIALAVAEVAGVVVALTERGGSDTALAVTSGIGVLGVVPWVFGRFRRRYAELQEVGWEHAALLERDADNARNAERTRLAGEMHDLVGHELARAALLVGALELEPTLTARQREAAGTARASVTAAAERLADVMQVLRADEDEPVAAIEEVVARSGLDVELTNGRGTAIDGIIARTVHRVVAEALTNVIKHAPGAKVTVCLTADLQLRITNGPAPRTRAVGSGKGLVGLAERVALVGGRFEAAPTGDGGFEVRAKLPERPLPRTTPTHVRRERTEEEIRRSARKTVLITSVVCAGIAIGVPGYMVFDAVTSVLTRQQFESAEIGRDEDDLDLPLRTRVDNPLGVTAPPGADCRYYSTHANPFDADRHDLHELCFRDDRLVSKQWLARRSG</sequence>
<evidence type="ECO:0000256" key="6">
    <source>
        <dbReference type="ARBA" id="ARBA00022777"/>
    </source>
</evidence>
<dbReference type="GO" id="GO:0000155">
    <property type="term" value="F:phosphorelay sensor kinase activity"/>
    <property type="evidence" value="ECO:0007669"/>
    <property type="project" value="InterPro"/>
</dbReference>
<dbReference type="SUPFAM" id="SSF55874">
    <property type="entry name" value="ATPase domain of HSP90 chaperone/DNA topoisomerase II/histidine kinase"/>
    <property type="match status" value="1"/>
</dbReference>
<comment type="catalytic activity">
    <reaction evidence="1">
        <text>ATP + protein L-histidine = ADP + protein N-phospho-L-histidine.</text>
        <dbReference type="EC" id="2.7.13.3"/>
    </reaction>
</comment>